<dbReference type="Pfam" id="PF22451">
    <property type="entry name" value="NirdL-like_HTH"/>
    <property type="match status" value="1"/>
</dbReference>
<organism evidence="8 9">
    <name type="scientific">Neomoorella thermoacetica</name>
    <name type="common">Clostridium thermoaceticum</name>
    <dbReference type="NCBI Taxonomy" id="1525"/>
    <lineage>
        <taxon>Bacteria</taxon>
        <taxon>Bacillati</taxon>
        <taxon>Bacillota</taxon>
        <taxon>Clostridia</taxon>
        <taxon>Neomoorellales</taxon>
        <taxon>Neomoorellaceae</taxon>
        <taxon>Neomoorella</taxon>
    </lineage>
</organism>
<gene>
    <name evidence="8" type="ORF">MOTE_08860</name>
</gene>
<evidence type="ECO:0000256" key="3">
    <source>
        <dbReference type="ARBA" id="ARBA00023457"/>
    </source>
</evidence>
<dbReference type="EC" id="4.1.1.111" evidence="4"/>
<dbReference type="InterPro" id="IPR053953">
    <property type="entry name" value="NirdL-like_HTH"/>
</dbReference>
<feature type="domain" description="Siroheme decarboxylase NirL-like HTH" evidence="7">
    <location>
        <begin position="9"/>
        <end position="55"/>
    </location>
</feature>
<evidence type="ECO:0000259" key="6">
    <source>
        <dbReference type="Pfam" id="PF17805"/>
    </source>
</evidence>
<sequence>MPRRLSEVEKNIVRLFQGDLPLEPYPFRLAARELGLGEEELLARLKALQREGIMRRFGAALRHRKAGLVANAMIVWQVPEAEVATAGRKLASFREVTHCYQRQTRPEWPYNLYAVVHGSNRQQCEVLARRLAAAIGHYNYRLLYSTAELKKESMRYFVEDWGPPPRGGPQ</sequence>
<keyword evidence="1" id="KW-0456">Lyase</keyword>
<dbReference type="OrthoDB" id="9806536at2"/>
<evidence type="ECO:0000256" key="5">
    <source>
        <dbReference type="ARBA" id="ARBA00048470"/>
    </source>
</evidence>
<reference evidence="8 9" key="1">
    <citation type="submission" date="2016-08" db="EMBL/GenBank/DDBJ databases">
        <title>Genome-based comparison of Moorella thermoacetic strains.</title>
        <authorList>
            <person name="Poehlein A."/>
            <person name="Bengelsdorf F.R."/>
            <person name="Esser C."/>
            <person name="Duerre P."/>
            <person name="Daniel R."/>
        </authorList>
    </citation>
    <scope>NUCLEOTIDE SEQUENCE [LARGE SCALE GENOMIC DNA]</scope>
    <source>
        <strain evidence="8 9">DSM 21394</strain>
    </source>
</reference>
<dbReference type="Gene3D" id="3.30.70.3460">
    <property type="match status" value="1"/>
</dbReference>
<comment type="similarity">
    <text evidence="3">Belongs to the Ahb/Nir family.</text>
</comment>
<dbReference type="AlphaFoldDB" id="A0A1J5NXJ8"/>
<dbReference type="PANTHER" id="PTHR43413">
    <property type="entry name" value="TRANSCRIPTIONAL REGULATOR, ASNC FAMILY"/>
    <property type="match status" value="1"/>
</dbReference>
<dbReference type="InterPro" id="IPR050684">
    <property type="entry name" value="HTH-Siroheme_Decarb"/>
</dbReference>
<name>A0A1J5NXJ8_NEOTH</name>
<protein>
    <recommendedName>
        <fullName evidence="4">siroheme decarboxylase</fullName>
        <ecNumber evidence="4">4.1.1.111</ecNumber>
    </recommendedName>
</protein>
<dbReference type="PANTHER" id="PTHR43413:SF1">
    <property type="entry name" value="SIROHEME DECARBOXYLASE NIRL SUBUNIT"/>
    <property type="match status" value="1"/>
</dbReference>
<dbReference type="Proteomes" id="UP000182811">
    <property type="component" value="Unassembled WGS sequence"/>
</dbReference>
<evidence type="ECO:0000256" key="1">
    <source>
        <dbReference type="ARBA" id="ARBA00023239"/>
    </source>
</evidence>
<evidence type="ECO:0000313" key="8">
    <source>
        <dbReference type="EMBL" id="OIQ60052.1"/>
    </source>
</evidence>
<comment type="pathway">
    <text evidence="2">Porphyrin-containing compound metabolism.</text>
</comment>
<proteinExistence type="inferred from homology"/>
<dbReference type="InterPro" id="IPR040523">
    <property type="entry name" value="AsnC_trans_reg2"/>
</dbReference>
<comment type="caution">
    <text evidence="8">The sequence shown here is derived from an EMBL/GenBank/DDBJ whole genome shotgun (WGS) entry which is preliminary data.</text>
</comment>
<feature type="domain" description="Siroheme decarboxylase AsnC-like ligand binding" evidence="6">
    <location>
        <begin position="65"/>
        <end position="150"/>
    </location>
</feature>
<comment type="catalytic activity">
    <reaction evidence="5">
        <text>siroheme + 2 H(+) = 12,18-didecarboxysiroheme + 2 CO2</text>
        <dbReference type="Rhea" id="RHEA:19093"/>
        <dbReference type="ChEBI" id="CHEBI:15378"/>
        <dbReference type="ChEBI" id="CHEBI:16526"/>
        <dbReference type="ChEBI" id="CHEBI:60052"/>
        <dbReference type="ChEBI" id="CHEBI:140497"/>
        <dbReference type="EC" id="4.1.1.111"/>
    </reaction>
</comment>
<evidence type="ECO:0000256" key="2">
    <source>
        <dbReference type="ARBA" id="ARBA00023444"/>
    </source>
</evidence>
<dbReference type="GO" id="GO:0016829">
    <property type="term" value="F:lyase activity"/>
    <property type="evidence" value="ECO:0007669"/>
    <property type="project" value="UniProtKB-KW"/>
</dbReference>
<accession>A0A1J5NXJ8</accession>
<dbReference type="EMBL" id="MDDC01000006">
    <property type="protein sequence ID" value="OIQ60052.1"/>
    <property type="molecule type" value="Genomic_DNA"/>
</dbReference>
<dbReference type="Pfam" id="PF17805">
    <property type="entry name" value="AsnC_trans_reg2"/>
    <property type="match status" value="1"/>
</dbReference>
<evidence type="ECO:0000313" key="9">
    <source>
        <dbReference type="Proteomes" id="UP000182811"/>
    </source>
</evidence>
<evidence type="ECO:0000259" key="7">
    <source>
        <dbReference type="Pfam" id="PF22451"/>
    </source>
</evidence>
<evidence type="ECO:0000256" key="4">
    <source>
        <dbReference type="ARBA" id="ARBA00023471"/>
    </source>
</evidence>